<dbReference type="Gene3D" id="3.90.550.10">
    <property type="entry name" value="Spore Coat Polysaccharide Biosynthesis Protein SpsA, Chain A"/>
    <property type="match status" value="1"/>
</dbReference>
<evidence type="ECO:0000259" key="2">
    <source>
        <dbReference type="Pfam" id="PF00535"/>
    </source>
</evidence>
<evidence type="ECO:0000313" key="4">
    <source>
        <dbReference type="Proteomes" id="UP001300763"/>
    </source>
</evidence>
<dbReference type="PANTHER" id="PTHR43685:SF2">
    <property type="entry name" value="GLYCOSYLTRANSFERASE 2-LIKE DOMAIN-CONTAINING PROTEIN"/>
    <property type="match status" value="1"/>
</dbReference>
<dbReference type="InterPro" id="IPR001173">
    <property type="entry name" value="Glyco_trans_2-like"/>
</dbReference>
<keyword evidence="4" id="KW-1185">Reference proteome</keyword>
<keyword evidence="3" id="KW-0808">Transferase</keyword>
<gene>
    <name evidence="3" type="ORF">PGB27_15735</name>
</gene>
<dbReference type="EC" id="2.4.-.-" evidence="3"/>
<dbReference type="InterPro" id="IPR029044">
    <property type="entry name" value="Nucleotide-diphossugar_trans"/>
</dbReference>
<evidence type="ECO:0000313" key="3">
    <source>
        <dbReference type="EMBL" id="MDD7966786.1"/>
    </source>
</evidence>
<dbReference type="SUPFAM" id="SSF53448">
    <property type="entry name" value="Nucleotide-diphospho-sugar transferases"/>
    <property type="match status" value="1"/>
</dbReference>
<evidence type="ECO:0000256" key="1">
    <source>
        <dbReference type="SAM" id="MobiDB-lite"/>
    </source>
</evidence>
<sequence length="443" mass="48031">MPDTPVGVVLVDTEQGLPDLEDLRARYRTVWFVLRRGGRPLSLHEMDIRRDATAHAGAALEQLIAEAHEEPFPQGPSTGSRRLPSIAVVIPTIVERSDELVACLDALAAVEYDRFEVVLVDNRRTIPDDDPLPAALAGRARVRCVREARPGISAARNAGVAATTADVVAFTDDDVHVDTGWLRAIGTRFAEHPDEDVVSGLVLPSELETPSQLMFERYYGGFSGERTFAPTSFRVKRPGGPPWARASVVARDDEGREMRRFALYGAGACGAGCNIAFRRTALYGPLLFDLALGTGTPARGGEDLAAMIAVLWRGRGIGYEPAATVHHQHRREYDELLRQMSGYGTGFTAMLTSLVLHDRGHLLGLVGQVPKAAVRLGRGATTRLRGHRPQTPDALDGATSGGERTFPPELARRELAGYLRGPGAYLRSRRAARVGADTARPRA</sequence>
<name>A0ABT5SVP4_9PSEU</name>
<dbReference type="CDD" id="cd00761">
    <property type="entry name" value="Glyco_tranf_GTA_type"/>
    <property type="match status" value="1"/>
</dbReference>
<reference evidence="3 4" key="1">
    <citation type="submission" date="2023-02" db="EMBL/GenBank/DDBJ databases">
        <title>Genome sequencing required for Actinomycetospora new species description.</title>
        <authorList>
            <person name="Saimee Y."/>
            <person name="Duangmal K."/>
        </authorList>
    </citation>
    <scope>NUCLEOTIDE SEQUENCE [LARGE SCALE GENOMIC DNA]</scope>
    <source>
        <strain evidence="3 4">DW7H6</strain>
    </source>
</reference>
<proteinExistence type="predicted"/>
<feature type="region of interest" description="Disordered" evidence="1">
    <location>
        <begin position="383"/>
        <end position="407"/>
    </location>
</feature>
<feature type="domain" description="Glycosyltransferase 2-like" evidence="2">
    <location>
        <begin position="88"/>
        <end position="209"/>
    </location>
</feature>
<dbReference type="GO" id="GO:0016757">
    <property type="term" value="F:glycosyltransferase activity"/>
    <property type="evidence" value="ECO:0007669"/>
    <property type="project" value="UniProtKB-KW"/>
</dbReference>
<protein>
    <submittedName>
        <fullName evidence="3">Glycosyltransferase</fullName>
        <ecNumber evidence="3">2.4.-.-</ecNumber>
    </submittedName>
</protein>
<dbReference type="Proteomes" id="UP001300763">
    <property type="component" value="Unassembled WGS sequence"/>
</dbReference>
<dbReference type="InterPro" id="IPR050834">
    <property type="entry name" value="Glycosyltransf_2"/>
</dbReference>
<accession>A0ABT5SVP4</accession>
<dbReference type="PANTHER" id="PTHR43685">
    <property type="entry name" value="GLYCOSYLTRANSFERASE"/>
    <property type="match status" value="1"/>
</dbReference>
<dbReference type="EMBL" id="JAQZAO010000006">
    <property type="protein sequence ID" value="MDD7966786.1"/>
    <property type="molecule type" value="Genomic_DNA"/>
</dbReference>
<keyword evidence="3" id="KW-0328">Glycosyltransferase</keyword>
<comment type="caution">
    <text evidence="3">The sequence shown here is derived from an EMBL/GenBank/DDBJ whole genome shotgun (WGS) entry which is preliminary data.</text>
</comment>
<organism evidence="3 4">
    <name type="scientific">Actinomycetospora lemnae</name>
    <dbReference type="NCBI Taxonomy" id="3019891"/>
    <lineage>
        <taxon>Bacteria</taxon>
        <taxon>Bacillati</taxon>
        <taxon>Actinomycetota</taxon>
        <taxon>Actinomycetes</taxon>
        <taxon>Pseudonocardiales</taxon>
        <taxon>Pseudonocardiaceae</taxon>
        <taxon>Actinomycetospora</taxon>
    </lineage>
</organism>
<dbReference type="Pfam" id="PF00535">
    <property type="entry name" value="Glycos_transf_2"/>
    <property type="match status" value="1"/>
</dbReference>